<evidence type="ECO:0000313" key="1">
    <source>
        <dbReference type="EMBL" id="TMS09281.1"/>
    </source>
</evidence>
<sequence length="667" mass="74130">MDDAGNNPQDDADLRGQLSELQTTNMLLSACGCCNRRDNSIVRYNGSILCMFDTLLVNYQDSVLSGSSRPSEAQTSLSERSQSSVAKANLEPPTNRCCSRQSRLSHRQAAGWTKELSVNSNYAGAQPIPAQLVICDQPHVRFVPFRAFAFCGEAATDHRPLFGPPTTIGDKGDVKDGEEQRERGRGLRQGVRDEGSVGKDLKVERDDQREKVKEEKRRLSNEKEGGAATQKEREVEAVREEEQMEVTEEGQSDRERAERGEDKKMEEEEQGETAMDQSESLTSQVLHRYQNMDPIPTPDTVKDSNVEPKPVLGLISAPVPVPVPVPEVSVQKRPPDRPQPSRSTRRRQRRRTRSTKRLRVSGPVIKGPVRSFIKVPLYIVQVNRSSLLVPEQVTKPQEVNGTNGKAALPVTDTIKQAEHSTDSEQEDAGDTDDAGNRSAHRDRTVLHCQFCGKRGHAHNFMRSKRFCSTSCARGFNVRLTKRLRALSAGSRAERPRPALNRAESVPGKPLLLRLPRDLWSAGRREKEGKEKAVAAEEEEEEEEDMRGGGEEEDEDDDGGEEDPAVAMTARMERRAARRARRASAPALTSSMPTTTYKPAPSQWSVEEVTAFIHTLPGCSDVAEAFRLQEIDGQALLLLTEDHLMTSMNIKLGPALKICAHINSLKNH</sequence>
<evidence type="ECO:0000313" key="2">
    <source>
        <dbReference type="Proteomes" id="UP000793456"/>
    </source>
</evidence>
<proteinExistence type="predicted"/>
<dbReference type="EMBL" id="CM011689">
    <property type="protein sequence ID" value="TMS09281.1"/>
    <property type="molecule type" value="Genomic_DNA"/>
</dbReference>
<organism evidence="1 2">
    <name type="scientific">Larimichthys crocea</name>
    <name type="common">Large yellow croaker</name>
    <name type="synonym">Pseudosciaena crocea</name>
    <dbReference type="NCBI Taxonomy" id="215358"/>
    <lineage>
        <taxon>Eukaryota</taxon>
        <taxon>Metazoa</taxon>
        <taxon>Chordata</taxon>
        <taxon>Craniata</taxon>
        <taxon>Vertebrata</taxon>
        <taxon>Euteleostomi</taxon>
        <taxon>Actinopterygii</taxon>
        <taxon>Neopterygii</taxon>
        <taxon>Teleostei</taxon>
        <taxon>Neoteleostei</taxon>
        <taxon>Acanthomorphata</taxon>
        <taxon>Eupercaria</taxon>
        <taxon>Sciaenidae</taxon>
        <taxon>Larimichthys</taxon>
    </lineage>
</organism>
<comment type="caution">
    <text evidence="1">The sequence shown here is derived from an EMBL/GenBank/DDBJ whole genome shotgun (WGS) entry which is preliminary data.</text>
</comment>
<dbReference type="Proteomes" id="UP000793456">
    <property type="component" value="Chromosome XVI"/>
</dbReference>
<protein>
    <submittedName>
        <fullName evidence="1">Uncharacterized protein</fullName>
    </submittedName>
</protein>
<name>A0ACD3QPY9_LARCR</name>
<accession>A0ACD3QPY9</accession>
<reference evidence="1" key="1">
    <citation type="submission" date="2018-11" db="EMBL/GenBank/DDBJ databases">
        <title>The sequence and de novo assembly of Larimichthys crocea genome using PacBio and Hi-C technologies.</title>
        <authorList>
            <person name="Xu P."/>
            <person name="Chen B."/>
            <person name="Zhou Z."/>
            <person name="Ke Q."/>
            <person name="Wu Y."/>
            <person name="Bai H."/>
            <person name="Pu F."/>
        </authorList>
    </citation>
    <scope>NUCLEOTIDE SEQUENCE</scope>
    <source>
        <tissue evidence="1">Muscle</tissue>
    </source>
</reference>
<keyword evidence="2" id="KW-1185">Reference proteome</keyword>
<gene>
    <name evidence="1" type="ORF">E3U43_014828</name>
</gene>